<reference evidence="2" key="1">
    <citation type="submission" date="2021-02" db="EMBL/GenBank/DDBJ databases">
        <authorList>
            <person name="Nowell W R."/>
        </authorList>
    </citation>
    <scope>NUCLEOTIDE SEQUENCE</scope>
    <source>
        <strain evidence="2">Ploen Becks lab</strain>
    </source>
</reference>
<dbReference type="AlphaFoldDB" id="A0A814RQ81"/>
<accession>A0A814RQ81</accession>
<dbReference type="Proteomes" id="UP000663879">
    <property type="component" value="Unassembled WGS sequence"/>
</dbReference>
<dbReference type="PANTHER" id="PTHR47611">
    <property type="entry name" value="HAT DIMERISATION DOMAIN, C-TERMINAL"/>
    <property type="match status" value="1"/>
</dbReference>
<dbReference type="GO" id="GO:0046983">
    <property type="term" value="F:protein dimerization activity"/>
    <property type="evidence" value="ECO:0007669"/>
    <property type="project" value="InterPro"/>
</dbReference>
<dbReference type="SUPFAM" id="SSF53098">
    <property type="entry name" value="Ribonuclease H-like"/>
    <property type="match status" value="1"/>
</dbReference>
<evidence type="ECO:0000313" key="3">
    <source>
        <dbReference type="Proteomes" id="UP000663879"/>
    </source>
</evidence>
<sequence length="152" mass="18332">MPRNQRQYCFKKARDYLIKLFSSKRFDDLIAKTKKEFTRKNDLQKKKLNFEDSEESSNEDDSSLDIRAELNVYKKDKSSSDVLEYWRFNRNKFPILSSVASILLEVPATSVPSERFFSHAGYMLWDRRNRLSKINFERIMFLYENKELFNEK</sequence>
<dbReference type="InterPro" id="IPR008906">
    <property type="entry name" value="HATC_C_dom"/>
</dbReference>
<proteinExistence type="predicted"/>
<gene>
    <name evidence="2" type="ORF">OXX778_LOCUS22689</name>
</gene>
<dbReference type="PANTHER" id="PTHR47611:SF1">
    <property type="entry name" value="CCHC-TYPE DOMAIN-CONTAINING PROTEIN"/>
    <property type="match status" value="1"/>
</dbReference>
<dbReference type="InterPro" id="IPR012337">
    <property type="entry name" value="RNaseH-like_sf"/>
</dbReference>
<comment type="caution">
    <text evidence="2">The sequence shown here is derived from an EMBL/GenBank/DDBJ whole genome shotgun (WGS) entry which is preliminary data.</text>
</comment>
<keyword evidence="3" id="KW-1185">Reference proteome</keyword>
<feature type="domain" description="HAT C-terminal dimerisation" evidence="1">
    <location>
        <begin position="72"/>
        <end position="144"/>
    </location>
</feature>
<dbReference type="OrthoDB" id="1607513at2759"/>
<protein>
    <recommendedName>
        <fullName evidence="1">HAT C-terminal dimerisation domain-containing protein</fullName>
    </recommendedName>
</protein>
<evidence type="ECO:0000313" key="2">
    <source>
        <dbReference type="EMBL" id="CAF1135964.1"/>
    </source>
</evidence>
<evidence type="ECO:0000259" key="1">
    <source>
        <dbReference type="Pfam" id="PF05699"/>
    </source>
</evidence>
<dbReference type="EMBL" id="CAJNOC010010048">
    <property type="protein sequence ID" value="CAF1135964.1"/>
    <property type="molecule type" value="Genomic_DNA"/>
</dbReference>
<organism evidence="2 3">
    <name type="scientific">Brachionus calyciflorus</name>
    <dbReference type="NCBI Taxonomy" id="104777"/>
    <lineage>
        <taxon>Eukaryota</taxon>
        <taxon>Metazoa</taxon>
        <taxon>Spiralia</taxon>
        <taxon>Gnathifera</taxon>
        <taxon>Rotifera</taxon>
        <taxon>Eurotatoria</taxon>
        <taxon>Monogononta</taxon>
        <taxon>Pseudotrocha</taxon>
        <taxon>Ploima</taxon>
        <taxon>Brachionidae</taxon>
        <taxon>Brachionus</taxon>
    </lineage>
</organism>
<name>A0A814RQ81_9BILA</name>
<dbReference type="Pfam" id="PF05699">
    <property type="entry name" value="Dimer_Tnp_hAT"/>
    <property type="match status" value="1"/>
</dbReference>